<feature type="region of interest" description="Disordered" evidence="1">
    <location>
        <begin position="107"/>
        <end position="128"/>
    </location>
</feature>
<protein>
    <submittedName>
        <fullName evidence="2">Uncharacterized protein</fullName>
    </submittedName>
</protein>
<dbReference type="EMBL" id="CADCTS010000099">
    <property type="protein sequence ID" value="CAA9292689.1"/>
    <property type="molecule type" value="Genomic_DNA"/>
</dbReference>
<evidence type="ECO:0000313" key="2">
    <source>
        <dbReference type="EMBL" id="CAA9292689.1"/>
    </source>
</evidence>
<proteinExistence type="predicted"/>
<evidence type="ECO:0000256" key="1">
    <source>
        <dbReference type="SAM" id="MobiDB-lite"/>
    </source>
</evidence>
<gene>
    <name evidence="2" type="ORF">AVDCRST_MAG48-663</name>
</gene>
<name>A0A6J4K0V1_9ACTN</name>
<sequence length="170" mass="17880">MSAARVGAGPPPPAPLTPQERDSVLRKLAQEQALLWRLYLRPSEDRGKALTGSRVGELTGQGRTTLARAAMADEAARANPTPGPRGPRADDVMRSALADAARRWGGMVGSRGLGLPGGGPSRRQRARDAAVEADVQAGLARMAERMRRRADSLAWLAESTASARGAVPSP</sequence>
<feature type="region of interest" description="Disordered" evidence="1">
    <location>
        <begin position="1"/>
        <end position="22"/>
    </location>
</feature>
<organism evidence="2">
    <name type="scientific">uncultured Friedmanniella sp</name>
    <dbReference type="NCBI Taxonomy" id="335381"/>
    <lineage>
        <taxon>Bacteria</taxon>
        <taxon>Bacillati</taxon>
        <taxon>Actinomycetota</taxon>
        <taxon>Actinomycetes</taxon>
        <taxon>Propionibacteriales</taxon>
        <taxon>Nocardioidaceae</taxon>
        <taxon>Friedmanniella</taxon>
        <taxon>environmental samples</taxon>
    </lineage>
</organism>
<reference evidence="2" key="1">
    <citation type="submission" date="2020-02" db="EMBL/GenBank/DDBJ databases">
        <authorList>
            <person name="Meier V. D."/>
        </authorList>
    </citation>
    <scope>NUCLEOTIDE SEQUENCE</scope>
    <source>
        <strain evidence="2">AVDCRST_MAG48</strain>
    </source>
</reference>
<accession>A0A6J4K0V1</accession>
<dbReference type="AlphaFoldDB" id="A0A6J4K0V1"/>
<feature type="compositionally biased region" description="Gly residues" evidence="1">
    <location>
        <begin position="107"/>
        <end position="120"/>
    </location>
</feature>